<dbReference type="RefSeq" id="WP_134016873.1">
    <property type="nucleotide sequence ID" value="NZ_SOEC01000004.1"/>
</dbReference>
<organism evidence="1 2">
    <name type="scientific">Modicisalibacter xianhensis</name>
    <dbReference type="NCBI Taxonomy" id="442341"/>
    <lineage>
        <taxon>Bacteria</taxon>
        <taxon>Pseudomonadati</taxon>
        <taxon>Pseudomonadota</taxon>
        <taxon>Gammaproteobacteria</taxon>
        <taxon>Oceanospirillales</taxon>
        <taxon>Halomonadaceae</taxon>
        <taxon>Modicisalibacter</taxon>
    </lineage>
</organism>
<protein>
    <submittedName>
        <fullName evidence="1">Uncharacterized protein</fullName>
    </submittedName>
</protein>
<gene>
    <name evidence="1" type="ORF">DFO67_10452</name>
</gene>
<name>A0A4R8FW43_9GAMM</name>
<sequence length="108" mass="12055">MNAYMGHDGEPMDGACLVFANTAKEAKRLASPVIQDWMLCEYIDVRVQRIESPAWLLENAADQEKLARGEPHVVENPPTCNGCELWHDELIDGYCESCEEERTGGNDG</sequence>
<dbReference type="EMBL" id="SOEC01000004">
    <property type="protein sequence ID" value="TDX30797.1"/>
    <property type="molecule type" value="Genomic_DNA"/>
</dbReference>
<evidence type="ECO:0000313" key="1">
    <source>
        <dbReference type="EMBL" id="TDX30797.1"/>
    </source>
</evidence>
<comment type="caution">
    <text evidence="1">The sequence shown here is derived from an EMBL/GenBank/DDBJ whole genome shotgun (WGS) entry which is preliminary data.</text>
</comment>
<proteinExistence type="predicted"/>
<dbReference type="OrthoDB" id="9844821at2"/>
<accession>A0A4R8FW43</accession>
<evidence type="ECO:0000313" key="2">
    <source>
        <dbReference type="Proteomes" id="UP000294489"/>
    </source>
</evidence>
<reference evidence="1 2" key="1">
    <citation type="submission" date="2019-03" db="EMBL/GenBank/DDBJ databases">
        <title>Freshwater and sediment microbial communities from various areas in North America, analyzing microbe dynamics in response to fracking.</title>
        <authorList>
            <person name="Lamendella R."/>
        </authorList>
    </citation>
    <scope>NUCLEOTIDE SEQUENCE [LARGE SCALE GENOMIC DNA]</scope>
    <source>
        <strain evidence="1 2">6_TX</strain>
    </source>
</reference>
<dbReference type="Proteomes" id="UP000294489">
    <property type="component" value="Unassembled WGS sequence"/>
</dbReference>
<dbReference type="AlphaFoldDB" id="A0A4R8FW43"/>